<comment type="similarity">
    <text evidence="1">Belongs to the PPR family. P subfamily.</text>
</comment>
<evidence type="ECO:0000259" key="4">
    <source>
        <dbReference type="Pfam" id="PF25245"/>
    </source>
</evidence>
<dbReference type="Pfam" id="PF01535">
    <property type="entry name" value="PPR"/>
    <property type="match status" value="2"/>
</dbReference>
<evidence type="ECO:0000256" key="3">
    <source>
        <dbReference type="PROSITE-ProRule" id="PRU00708"/>
    </source>
</evidence>
<dbReference type="Pfam" id="PF25245">
    <property type="entry name" value="TPR_At1g68980"/>
    <property type="match status" value="1"/>
</dbReference>
<dbReference type="PANTHER" id="PTHR46598:SF3">
    <property type="entry name" value="OS07G0495300 PROTEIN"/>
    <property type="match status" value="1"/>
</dbReference>
<protein>
    <recommendedName>
        <fullName evidence="4">At1g68980-like TPR repeats domain-containing protein</fullName>
    </recommendedName>
</protein>
<evidence type="ECO:0000256" key="1">
    <source>
        <dbReference type="ARBA" id="ARBA00007626"/>
    </source>
</evidence>
<sequence length="605" mass="69682">MALFFSRKNPLSYSLGVFVPSAIHKTALIEDHSGEFFPKRVFERFRALSVFYGKYQLVAPQHFSTNSVSQPGRICWRGDSNVVLLRKLEIALREHQVDEAWVTFIDFKKLYGFPTGSMVNRLISRFSYSSDHHWLQKACDLVFLILKEKPGLLQFPVLTKLSISLARAQMPVPTSMILRVMLERENMPPLTILWSVVSHMVKTEIGACLASNFLVQMCDCYLRLSAKGSVRAKVVKPDAMIFNLALDACVKFKLSLKGQEIVELMSKFYDSLLKLHFKFDDIDSATQLLLDMHKSQESVRNKKLRMDQEKRLLVPIGSNNLKTGLKIQDFNVLGQSRFCSDVISACIHLGWLEMAHDILDDMDAAGAPVGSTLHMALLTAYYSREMFKEAKALLRQMRKAGFVEDLSDEMVATSCLSGAANNASSLSNKSDLIDFLVREMREEEKAIPSMVYELNSSIYYFCKAKMMEDAFKTYQRMKHMNIQPTVQTFSYLIDGFSSLGMYRDITILWGDIKRNMGAMDLEVSRDLYEVLHMNFLRGGYFERAMEVIGYMKERNMYCDKWMYKDEFLKLHKNLYWSLKASETRTEAQSKRLEYVKAFRKWVGID</sequence>
<dbReference type="Proteomes" id="UP001151532">
    <property type="component" value="Chromosome 3"/>
</dbReference>
<comment type="caution">
    <text evidence="5">The sequence shown here is derived from an EMBL/GenBank/DDBJ whole genome shotgun (WGS) entry which is preliminary data.</text>
</comment>
<dbReference type="Pfam" id="PF13041">
    <property type="entry name" value="PPR_2"/>
    <property type="match status" value="1"/>
</dbReference>
<evidence type="ECO:0000256" key="2">
    <source>
        <dbReference type="ARBA" id="ARBA00022737"/>
    </source>
</evidence>
<feature type="repeat" description="PPR" evidence="3">
    <location>
        <begin position="450"/>
        <end position="484"/>
    </location>
</feature>
<name>A0A9Q0QG60_SALPP</name>
<feature type="domain" description="At1g68980-like TPR repeats" evidence="4">
    <location>
        <begin position="84"/>
        <end position="201"/>
    </location>
</feature>
<accession>A0A9Q0QG60</accession>
<dbReference type="Gene3D" id="1.25.40.10">
    <property type="entry name" value="Tetratricopeptide repeat domain"/>
    <property type="match status" value="2"/>
</dbReference>
<dbReference type="AlphaFoldDB" id="A0A9Q0QG60"/>
<reference evidence="5" key="1">
    <citation type="submission" date="2022-11" db="EMBL/GenBank/DDBJ databases">
        <authorList>
            <person name="Hyden B.L."/>
            <person name="Feng K."/>
            <person name="Yates T."/>
            <person name="Jawdy S."/>
            <person name="Smart L.B."/>
            <person name="Muchero W."/>
        </authorList>
    </citation>
    <scope>NUCLEOTIDE SEQUENCE</scope>
    <source>
        <tissue evidence="5">Shoot tip</tissue>
    </source>
</reference>
<dbReference type="InterPro" id="IPR057440">
    <property type="entry name" value="At1g68980-like_TPR"/>
</dbReference>
<dbReference type="PROSITE" id="PS51375">
    <property type="entry name" value="PPR"/>
    <property type="match status" value="1"/>
</dbReference>
<dbReference type="InterPro" id="IPR011990">
    <property type="entry name" value="TPR-like_helical_dom_sf"/>
</dbReference>
<dbReference type="EMBL" id="JAPFFK010000016">
    <property type="protein sequence ID" value="KAJ6706060.1"/>
    <property type="molecule type" value="Genomic_DNA"/>
</dbReference>
<reference evidence="5" key="2">
    <citation type="journal article" date="2023" name="Int. J. Mol. Sci.">
        <title>De Novo Assembly and Annotation of 11 Diverse Shrub Willow (Salix) Genomes Reveals Novel Gene Organization in Sex-Linked Regions.</title>
        <authorList>
            <person name="Hyden B."/>
            <person name="Feng K."/>
            <person name="Yates T.B."/>
            <person name="Jawdy S."/>
            <person name="Cereghino C."/>
            <person name="Smart L.B."/>
            <person name="Muchero W."/>
        </authorList>
    </citation>
    <scope>NUCLEOTIDE SEQUENCE</scope>
    <source>
        <tissue evidence="5">Shoot tip</tissue>
    </source>
</reference>
<dbReference type="OrthoDB" id="783540at2759"/>
<evidence type="ECO:0000313" key="5">
    <source>
        <dbReference type="EMBL" id="KAJ6706060.1"/>
    </source>
</evidence>
<keyword evidence="6" id="KW-1185">Reference proteome</keyword>
<dbReference type="NCBIfam" id="TIGR00756">
    <property type="entry name" value="PPR"/>
    <property type="match status" value="1"/>
</dbReference>
<gene>
    <name evidence="5" type="ORF">OIU79_010670</name>
</gene>
<dbReference type="InterPro" id="IPR002885">
    <property type="entry name" value="PPR_rpt"/>
</dbReference>
<proteinExistence type="inferred from homology"/>
<organism evidence="5 6">
    <name type="scientific">Salix purpurea</name>
    <name type="common">Purple osier willow</name>
    <dbReference type="NCBI Taxonomy" id="77065"/>
    <lineage>
        <taxon>Eukaryota</taxon>
        <taxon>Viridiplantae</taxon>
        <taxon>Streptophyta</taxon>
        <taxon>Embryophyta</taxon>
        <taxon>Tracheophyta</taxon>
        <taxon>Spermatophyta</taxon>
        <taxon>Magnoliopsida</taxon>
        <taxon>eudicotyledons</taxon>
        <taxon>Gunneridae</taxon>
        <taxon>Pentapetalae</taxon>
        <taxon>rosids</taxon>
        <taxon>fabids</taxon>
        <taxon>Malpighiales</taxon>
        <taxon>Salicaceae</taxon>
        <taxon>Saliceae</taxon>
        <taxon>Salix</taxon>
    </lineage>
</organism>
<keyword evidence="2" id="KW-0677">Repeat</keyword>
<dbReference type="PANTHER" id="PTHR46598">
    <property type="entry name" value="BNAC05G43320D PROTEIN"/>
    <property type="match status" value="1"/>
</dbReference>
<evidence type="ECO:0000313" key="6">
    <source>
        <dbReference type="Proteomes" id="UP001151532"/>
    </source>
</evidence>